<protein>
    <recommendedName>
        <fullName evidence="3">Resolvase HTH domain-containing protein</fullName>
    </recommendedName>
</protein>
<dbReference type="Proteomes" id="UP001501469">
    <property type="component" value="Unassembled WGS sequence"/>
</dbReference>
<sequence>MLASLPKPAGASGGRYAAKVGQEAKVRELHAAGLSYRAIAEQTGVPFRTVGNWLTSG</sequence>
<gene>
    <name evidence="1" type="ORF">GCM10022409_46820</name>
</gene>
<proteinExistence type="predicted"/>
<dbReference type="Pfam" id="PF13384">
    <property type="entry name" value="HTH_23"/>
    <property type="match status" value="1"/>
</dbReference>
<name>A0ABP7UW62_9BACT</name>
<dbReference type="Gene3D" id="1.10.10.60">
    <property type="entry name" value="Homeodomain-like"/>
    <property type="match status" value="1"/>
</dbReference>
<evidence type="ECO:0008006" key="3">
    <source>
        <dbReference type="Google" id="ProtNLM"/>
    </source>
</evidence>
<reference evidence="2" key="1">
    <citation type="journal article" date="2019" name="Int. J. Syst. Evol. Microbiol.">
        <title>The Global Catalogue of Microorganisms (GCM) 10K type strain sequencing project: providing services to taxonomists for standard genome sequencing and annotation.</title>
        <authorList>
            <consortium name="The Broad Institute Genomics Platform"/>
            <consortium name="The Broad Institute Genome Sequencing Center for Infectious Disease"/>
            <person name="Wu L."/>
            <person name="Ma J."/>
        </authorList>
    </citation>
    <scope>NUCLEOTIDE SEQUENCE [LARGE SCALE GENOMIC DNA]</scope>
    <source>
        <strain evidence="2">JCM 17225</strain>
    </source>
</reference>
<comment type="caution">
    <text evidence="1">The sequence shown here is derived from an EMBL/GenBank/DDBJ whole genome shotgun (WGS) entry which is preliminary data.</text>
</comment>
<keyword evidence="2" id="KW-1185">Reference proteome</keyword>
<dbReference type="EMBL" id="BAABDK010000035">
    <property type="protein sequence ID" value="GAA4054396.1"/>
    <property type="molecule type" value="Genomic_DNA"/>
</dbReference>
<accession>A0ABP7UW62</accession>
<organism evidence="1 2">
    <name type="scientific">Hymenobacter glaciei</name>
    <dbReference type="NCBI Taxonomy" id="877209"/>
    <lineage>
        <taxon>Bacteria</taxon>
        <taxon>Pseudomonadati</taxon>
        <taxon>Bacteroidota</taxon>
        <taxon>Cytophagia</taxon>
        <taxon>Cytophagales</taxon>
        <taxon>Hymenobacteraceae</taxon>
        <taxon>Hymenobacter</taxon>
    </lineage>
</organism>
<evidence type="ECO:0000313" key="2">
    <source>
        <dbReference type="Proteomes" id="UP001501469"/>
    </source>
</evidence>
<evidence type="ECO:0000313" key="1">
    <source>
        <dbReference type="EMBL" id="GAA4054396.1"/>
    </source>
</evidence>